<dbReference type="HOGENOM" id="CLU_2573618_0_0_1"/>
<protein>
    <submittedName>
        <fullName evidence="1">Uncharacterized protein</fullName>
    </submittedName>
</protein>
<organism evidence="1 2">
    <name type="scientific">Botryotinia fuckeliana (strain T4)</name>
    <name type="common">Noble rot fungus</name>
    <name type="synonym">Botrytis cinerea</name>
    <dbReference type="NCBI Taxonomy" id="999810"/>
    <lineage>
        <taxon>Eukaryota</taxon>
        <taxon>Fungi</taxon>
        <taxon>Dikarya</taxon>
        <taxon>Ascomycota</taxon>
        <taxon>Pezizomycotina</taxon>
        <taxon>Leotiomycetes</taxon>
        <taxon>Helotiales</taxon>
        <taxon>Sclerotiniaceae</taxon>
        <taxon>Botrytis</taxon>
    </lineage>
</organism>
<evidence type="ECO:0000313" key="1">
    <source>
        <dbReference type="EMBL" id="CCD50193.1"/>
    </source>
</evidence>
<gene>
    <name evidence="1" type="ORF">BofuT4_uP025920.1</name>
</gene>
<dbReference type="Proteomes" id="UP000008177">
    <property type="component" value="Unplaced contigs"/>
</dbReference>
<dbReference type="EMBL" id="FQ790323">
    <property type="protein sequence ID" value="CCD50193.1"/>
    <property type="molecule type" value="Genomic_DNA"/>
</dbReference>
<evidence type="ECO:0000313" key="2">
    <source>
        <dbReference type="Proteomes" id="UP000008177"/>
    </source>
</evidence>
<dbReference type="AlphaFoldDB" id="G2YEJ5"/>
<proteinExistence type="predicted"/>
<accession>G2YEJ5</accession>
<dbReference type="InParanoid" id="G2YEJ5"/>
<sequence>MPLVELNPGTSDWQDVKHAALILWRASQISDVTALQNDLRNYDTISAPTIINLHTGINRTRKAILINDQDTITIAFEGSSS</sequence>
<reference evidence="2" key="1">
    <citation type="journal article" date="2011" name="PLoS Genet.">
        <title>Genomic analysis of the necrotrophic fungal pathogens Sclerotinia sclerotiorum and Botrytis cinerea.</title>
        <authorList>
            <person name="Amselem J."/>
            <person name="Cuomo C.A."/>
            <person name="van Kan J.A."/>
            <person name="Viaud M."/>
            <person name="Benito E.P."/>
            <person name="Couloux A."/>
            <person name="Coutinho P.M."/>
            <person name="de Vries R.P."/>
            <person name="Dyer P.S."/>
            <person name="Fillinger S."/>
            <person name="Fournier E."/>
            <person name="Gout L."/>
            <person name="Hahn M."/>
            <person name="Kohn L."/>
            <person name="Lapalu N."/>
            <person name="Plummer K.M."/>
            <person name="Pradier J.M."/>
            <person name="Quevillon E."/>
            <person name="Sharon A."/>
            <person name="Simon A."/>
            <person name="ten Have A."/>
            <person name="Tudzynski B."/>
            <person name="Tudzynski P."/>
            <person name="Wincker P."/>
            <person name="Andrew M."/>
            <person name="Anthouard V."/>
            <person name="Beever R.E."/>
            <person name="Beffa R."/>
            <person name="Benoit I."/>
            <person name="Bouzid O."/>
            <person name="Brault B."/>
            <person name="Chen Z."/>
            <person name="Choquer M."/>
            <person name="Collemare J."/>
            <person name="Cotton P."/>
            <person name="Danchin E.G."/>
            <person name="Da Silva C."/>
            <person name="Gautier A."/>
            <person name="Giraud C."/>
            <person name="Giraud T."/>
            <person name="Gonzalez C."/>
            <person name="Grossetete S."/>
            <person name="Guldener U."/>
            <person name="Henrissat B."/>
            <person name="Howlett B.J."/>
            <person name="Kodira C."/>
            <person name="Kretschmer M."/>
            <person name="Lappartient A."/>
            <person name="Leroch M."/>
            <person name="Levis C."/>
            <person name="Mauceli E."/>
            <person name="Neuveglise C."/>
            <person name="Oeser B."/>
            <person name="Pearson M."/>
            <person name="Poulain J."/>
            <person name="Poussereau N."/>
            <person name="Quesneville H."/>
            <person name="Rascle C."/>
            <person name="Schumacher J."/>
            <person name="Segurens B."/>
            <person name="Sexton A."/>
            <person name="Silva E."/>
            <person name="Sirven C."/>
            <person name="Soanes D.M."/>
            <person name="Talbot N.J."/>
            <person name="Templeton M."/>
            <person name="Yandava C."/>
            <person name="Yarden O."/>
            <person name="Zeng Q."/>
            <person name="Rollins J.A."/>
            <person name="Lebrun M.H."/>
            <person name="Dickman M."/>
        </authorList>
    </citation>
    <scope>NUCLEOTIDE SEQUENCE [LARGE SCALE GENOMIC DNA]</scope>
    <source>
        <strain evidence="2">T4</strain>
    </source>
</reference>
<name>G2YEJ5_BOTF4</name>